<dbReference type="InterPro" id="IPR033738">
    <property type="entry name" value="AsnB_N"/>
</dbReference>
<dbReference type="EMBL" id="SPDV01000002">
    <property type="protein sequence ID" value="TFI59884.1"/>
    <property type="molecule type" value="Genomic_DNA"/>
</dbReference>
<dbReference type="GO" id="GO:0005829">
    <property type="term" value="C:cytosol"/>
    <property type="evidence" value="ECO:0007669"/>
    <property type="project" value="TreeGrafter"/>
</dbReference>
<gene>
    <name evidence="6" type="ORF">E2493_01135</name>
</gene>
<feature type="non-terminal residue" evidence="6">
    <location>
        <position position="267"/>
    </location>
</feature>
<evidence type="ECO:0000256" key="4">
    <source>
        <dbReference type="ARBA" id="ARBA00048741"/>
    </source>
</evidence>
<name>A0A4Y8ZVE1_9SPHN</name>
<dbReference type="Gene3D" id="3.60.20.10">
    <property type="entry name" value="Glutamine Phosphoribosylpyrophosphate, subunit 1, domain 1"/>
    <property type="match status" value="1"/>
</dbReference>
<evidence type="ECO:0000256" key="1">
    <source>
        <dbReference type="ARBA" id="ARBA00005187"/>
    </source>
</evidence>
<comment type="similarity">
    <text evidence="2">Belongs to the asparagine synthetase family.</text>
</comment>
<comment type="pathway">
    <text evidence="1">Amino-acid biosynthesis; L-asparagine biosynthesis; L-asparagine from L-aspartate (L-Gln route): step 1/1.</text>
</comment>
<dbReference type="EC" id="6.3.5.4" evidence="3"/>
<evidence type="ECO:0000313" key="6">
    <source>
        <dbReference type="EMBL" id="TFI59884.1"/>
    </source>
</evidence>
<reference evidence="6 7" key="1">
    <citation type="submission" date="2019-03" db="EMBL/GenBank/DDBJ databases">
        <title>Genome sequence of Sphingomonas sp. 17J27-24.</title>
        <authorList>
            <person name="Kim M."/>
            <person name="Maeng S."/>
            <person name="Sathiyaraj S."/>
        </authorList>
    </citation>
    <scope>NUCLEOTIDE SEQUENCE [LARGE SCALE GENOMIC DNA]</scope>
    <source>
        <strain evidence="6 7">17J27-24</strain>
    </source>
</reference>
<comment type="catalytic activity">
    <reaction evidence="4">
        <text>L-aspartate + L-glutamine + ATP + H2O = L-asparagine + L-glutamate + AMP + diphosphate + H(+)</text>
        <dbReference type="Rhea" id="RHEA:12228"/>
        <dbReference type="ChEBI" id="CHEBI:15377"/>
        <dbReference type="ChEBI" id="CHEBI:15378"/>
        <dbReference type="ChEBI" id="CHEBI:29985"/>
        <dbReference type="ChEBI" id="CHEBI:29991"/>
        <dbReference type="ChEBI" id="CHEBI:30616"/>
        <dbReference type="ChEBI" id="CHEBI:33019"/>
        <dbReference type="ChEBI" id="CHEBI:58048"/>
        <dbReference type="ChEBI" id="CHEBI:58359"/>
        <dbReference type="ChEBI" id="CHEBI:456215"/>
        <dbReference type="EC" id="6.3.5.4"/>
    </reaction>
</comment>
<dbReference type="AlphaFoldDB" id="A0A4Y8ZVE1"/>
<evidence type="ECO:0000256" key="2">
    <source>
        <dbReference type="ARBA" id="ARBA00005752"/>
    </source>
</evidence>
<dbReference type="InterPro" id="IPR051786">
    <property type="entry name" value="ASN_synthetase/amidase"/>
</dbReference>
<dbReference type="CDD" id="cd00712">
    <property type="entry name" value="AsnB"/>
    <property type="match status" value="1"/>
</dbReference>
<evidence type="ECO:0000256" key="3">
    <source>
        <dbReference type="ARBA" id="ARBA00012737"/>
    </source>
</evidence>
<protein>
    <recommendedName>
        <fullName evidence="3">asparagine synthase (glutamine-hydrolyzing)</fullName>
        <ecNumber evidence="3">6.3.5.4</ecNumber>
    </recommendedName>
</protein>
<dbReference type="PANTHER" id="PTHR43284">
    <property type="entry name" value="ASPARAGINE SYNTHETASE (GLUTAMINE-HYDROLYZING)"/>
    <property type="match status" value="1"/>
</dbReference>
<dbReference type="Proteomes" id="UP000298213">
    <property type="component" value="Unassembled WGS sequence"/>
</dbReference>
<dbReference type="Pfam" id="PF13522">
    <property type="entry name" value="GATase_6"/>
    <property type="match status" value="1"/>
</dbReference>
<organism evidence="6 7">
    <name type="scientific">Sphingomonas parva</name>
    <dbReference type="NCBI Taxonomy" id="2555898"/>
    <lineage>
        <taxon>Bacteria</taxon>
        <taxon>Pseudomonadati</taxon>
        <taxon>Pseudomonadota</taxon>
        <taxon>Alphaproteobacteria</taxon>
        <taxon>Sphingomonadales</taxon>
        <taxon>Sphingomonadaceae</taxon>
        <taxon>Sphingomonas</taxon>
    </lineage>
</organism>
<dbReference type="InterPro" id="IPR029055">
    <property type="entry name" value="Ntn_hydrolases_N"/>
</dbReference>
<dbReference type="PROSITE" id="PS51278">
    <property type="entry name" value="GATASE_TYPE_2"/>
    <property type="match status" value="1"/>
</dbReference>
<sequence length="267" mass="29504">MCGIAGLISHERADPAHVQKMIDPIAHRGPDDRGVWTDAEAGIGLGHRRLSIIDLSPLGHQPMESADGRYVLTYNGEIYNHADLRVELEASGGSAGGNGIAWRGHSDTETLVECIAAWGLEATLKKCVGMFSLGLWDRKQRTLQLARDRFGEKPLYYGWVGKDFVFASELKSVREHPGFEGTIDRRALGLFAARTYVPAPFSIYRHIFKLEPGCILTVDRDGAAAPLAEAPAEGKPSRGIRLERYWSYRDVMRRGFADPITDEAEAL</sequence>
<evidence type="ECO:0000313" key="7">
    <source>
        <dbReference type="Proteomes" id="UP000298213"/>
    </source>
</evidence>
<dbReference type="PANTHER" id="PTHR43284:SF1">
    <property type="entry name" value="ASPARAGINE SYNTHETASE"/>
    <property type="match status" value="1"/>
</dbReference>
<dbReference type="InterPro" id="IPR017932">
    <property type="entry name" value="GATase_2_dom"/>
</dbReference>
<evidence type="ECO:0000259" key="5">
    <source>
        <dbReference type="PROSITE" id="PS51278"/>
    </source>
</evidence>
<feature type="domain" description="Glutamine amidotransferase type-2" evidence="5">
    <location>
        <begin position="2"/>
        <end position="221"/>
    </location>
</feature>
<dbReference type="SUPFAM" id="SSF56235">
    <property type="entry name" value="N-terminal nucleophile aminohydrolases (Ntn hydrolases)"/>
    <property type="match status" value="1"/>
</dbReference>
<accession>A0A4Y8ZVE1</accession>
<dbReference type="GO" id="GO:0004066">
    <property type="term" value="F:asparagine synthase (glutamine-hydrolyzing) activity"/>
    <property type="evidence" value="ECO:0007669"/>
    <property type="project" value="UniProtKB-EC"/>
</dbReference>
<comment type="caution">
    <text evidence="6">The sequence shown here is derived from an EMBL/GenBank/DDBJ whole genome shotgun (WGS) entry which is preliminary data.</text>
</comment>
<proteinExistence type="inferred from homology"/>
<keyword evidence="7" id="KW-1185">Reference proteome</keyword>